<evidence type="ECO:0000256" key="6">
    <source>
        <dbReference type="ARBA" id="ARBA00022963"/>
    </source>
</evidence>
<name>A0AA38L892_TAXCH</name>
<keyword evidence="3" id="KW-0964">Secreted</keyword>
<dbReference type="GO" id="GO:0016788">
    <property type="term" value="F:hydrolase activity, acting on ester bonds"/>
    <property type="evidence" value="ECO:0007669"/>
    <property type="project" value="InterPro"/>
</dbReference>
<evidence type="ECO:0000256" key="2">
    <source>
        <dbReference type="ARBA" id="ARBA00008668"/>
    </source>
</evidence>
<comment type="subcellular location">
    <subcellularLocation>
        <location evidence="1">Secreted</location>
    </subcellularLocation>
</comment>
<evidence type="ECO:0000256" key="1">
    <source>
        <dbReference type="ARBA" id="ARBA00004613"/>
    </source>
</evidence>
<evidence type="ECO:0000256" key="3">
    <source>
        <dbReference type="ARBA" id="ARBA00022525"/>
    </source>
</evidence>
<dbReference type="Gene3D" id="3.40.50.1110">
    <property type="entry name" value="SGNH hydrolase"/>
    <property type="match status" value="1"/>
</dbReference>
<evidence type="ECO:0000256" key="4">
    <source>
        <dbReference type="ARBA" id="ARBA00022729"/>
    </source>
</evidence>
<dbReference type="EMBL" id="JAHRHJ020000006">
    <property type="protein sequence ID" value="KAH9311062.1"/>
    <property type="molecule type" value="Genomic_DNA"/>
</dbReference>
<keyword evidence="4" id="KW-0732">Signal</keyword>
<keyword evidence="6" id="KW-0443">Lipid metabolism</keyword>
<dbReference type="PANTHER" id="PTHR45650">
    <property type="entry name" value="GDSL-LIKE LIPASE/ACYLHYDROLASE-RELATED"/>
    <property type="match status" value="1"/>
</dbReference>
<dbReference type="OMA" id="HEAVYII"/>
<dbReference type="PANTHER" id="PTHR45650:SF4">
    <property type="entry name" value="GDSL-LIKE LIPASE_ACYLHYDROLASE FAMILY PROTEIN, EXPRESSED"/>
    <property type="match status" value="1"/>
</dbReference>
<evidence type="ECO:0000256" key="5">
    <source>
        <dbReference type="ARBA" id="ARBA00022801"/>
    </source>
</evidence>
<gene>
    <name evidence="7" type="ORF">KI387_026097</name>
</gene>
<accession>A0AA38L892</accession>
<reference evidence="7 8" key="1">
    <citation type="journal article" date="2021" name="Nat. Plants">
        <title>The Taxus genome provides insights into paclitaxel biosynthesis.</title>
        <authorList>
            <person name="Xiong X."/>
            <person name="Gou J."/>
            <person name="Liao Q."/>
            <person name="Li Y."/>
            <person name="Zhou Q."/>
            <person name="Bi G."/>
            <person name="Li C."/>
            <person name="Du R."/>
            <person name="Wang X."/>
            <person name="Sun T."/>
            <person name="Guo L."/>
            <person name="Liang H."/>
            <person name="Lu P."/>
            <person name="Wu Y."/>
            <person name="Zhang Z."/>
            <person name="Ro D.K."/>
            <person name="Shang Y."/>
            <person name="Huang S."/>
            <person name="Yan J."/>
        </authorList>
    </citation>
    <scope>NUCLEOTIDE SEQUENCE [LARGE SCALE GENOMIC DNA]</scope>
    <source>
        <strain evidence="7">Ta-2019</strain>
    </source>
</reference>
<comment type="caution">
    <text evidence="7">The sequence shown here is derived from an EMBL/GenBank/DDBJ whole genome shotgun (WGS) entry which is preliminary data.</text>
</comment>
<feature type="non-terminal residue" evidence="7">
    <location>
        <position position="166"/>
    </location>
</feature>
<dbReference type="InterPro" id="IPR001087">
    <property type="entry name" value="GDSL"/>
</dbReference>
<comment type="similarity">
    <text evidence="2">Belongs to the 'GDSL' lipolytic enzyme family.</text>
</comment>
<protein>
    <recommendedName>
        <fullName evidence="9">GDSL esterase/lipase</fullName>
    </recommendedName>
</protein>
<keyword evidence="6" id="KW-0442">Lipid degradation</keyword>
<evidence type="ECO:0000313" key="8">
    <source>
        <dbReference type="Proteomes" id="UP000824469"/>
    </source>
</evidence>
<dbReference type="Proteomes" id="UP000824469">
    <property type="component" value="Unassembled WGS sequence"/>
</dbReference>
<keyword evidence="5" id="KW-0378">Hydrolase</keyword>
<feature type="non-terminal residue" evidence="7">
    <location>
        <position position="1"/>
    </location>
</feature>
<dbReference type="InterPro" id="IPR051238">
    <property type="entry name" value="GDSL_esterase/lipase"/>
</dbReference>
<dbReference type="InterPro" id="IPR036514">
    <property type="entry name" value="SGNH_hydro_sf"/>
</dbReference>
<dbReference type="GO" id="GO:0005576">
    <property type="term" value="C:extracellular region"/>
    <property type="evidence" value="ECO:0007669"/>
    <property type="project" value="UniProtKB-SubCell"/>
</dbReference>
<sequence length="166" mass="18687">IGRLSMDAQINNFVNTREEIISMLGAQGAKDFLAKALFSTTIGSNDFLNNYFAIGNLVERKLVSPEQFIQRLKDTFRVQLTRLYNLDARKIVVANVGPIGCIPYQRDFNPGQGDECVSMPNQMAKGFNSHLKDLIIELNADLPGAIFVYANVYDIVDDIIKNYRSY</sequence>
<evidence type="ECO:0000313" key="7">
    <source>
        <dbReference type="EMBL" id="KAH9311062.1"/>
    </source>
</evidence>
<organism evidence="7 8">
    <name type="scientific">Taxus chinensis</name>
    <name type="common">Chinese yew</name>
    <name type="synonym">Taxus wallichiana var. chinensis</name>
    <dbReference type="NCBI Taxonomy" id="29808"/>
    <lineage>
        <taxon>Eukaryota</taxon>
        <taxon>Viridiplantae</taxon>
        <taxon>Streptophyta</taxon>
        <taxon>Embryophyta</taxon>
        <taxon>Tracheophyta</taxon>
        <taxon>Spermatophyta</taxon>
        <taxon>Pinopsida</taxon>
        <taxon>Pinidae</taxon>
        <taxon>Conifers II</taxon>
        <taxon>Cupressales</taxon>
        <taxon>Taxaceae</taxon>
        <taxon>Taxus</taxon>
    </lineage>
</organism>
<keyword evidence="8" id="KW-1185">Reference proteome</keyword>
<proteinExistence type="inferred from homology"/>
<evidence type="ECO:0008006" key="9">
    <source>
        <dbReference type="Google" id="ProtNLM"/>
    </source>
</evidence>
<dbReference type="GO" id="GO:0016042">
    <property type="term" value="P:lipid catabolic process"/>
    <property type="evidence" value="ECO:0007669"/>
    <property type="project" value="UniProtKB-KW"/>
</dbReference>
<dbReference type="Pfam" id="PF00657">
    <property type="entry name" value="Lipase_GDSL"/>
    <property type="match status" value="1"/>
</dbReference>
<dbReference type="AlphaFoldDB" id="A0AA38L892"/>